<name>A0ABM1MCU1_NICVS</name>
<keyword evidence="2" id="KW-0722">Serine protease inhibitor</keyword>
<dbReference type="InterPro" id="IPR023796">
    <property type="entry name" value="Serpin_dom"/>
</dbReference>
<feature type="signal peptide" evidence="4">
    <location>
        <begin position="1"/>
        <end position="21"/>
    </location>
</feature>
<dbReference type="InterPro" id="IPR036186">
    <property type="entry name" value="Serpin_sf"/>
</dbReference>
<keyword evidence="1" id="KW-0646">Protease inhibitor</keyword>
<dbReference type="PANTHER" id="PTHR11461:SF357">
    <property type="entry name" value="SERINE PROTEASE INHIBITOR 27A"/>
    <property type="match status" value="1"/>
</dbReference>
<dbReference type="Gene3D" id="3.30.497.10">
    <property type="entry name" value="Antithrombin, subunit I, domain 2"/>
    <property type="match status" value="2"/>
</dbReference>
<evidence type="ECO:0000313" key="7">
    <source>
        <dbReference type="RefSeq" id="XP_017772391.1"/>
    </source>
</evidence>
<dbReference type="InterPro" id="IPR042185">
    <property type="entry name" value="Serpin_sf_2"/>
</dbReference>
<dbReference type="Proteomes" id="UP000695000">
    <property type="component" value="Unplaced"/>
</dbReference>
<dbReference type="InterPro" id="IPR000215">
    <property type="entry name" value="Serpin_fam"/>
</dbReference>
<gene>
    <name evidence="7" type="primary">LOC108559574</name>
</gene>
<proteinExistence type="inferred from homology"/>
<dbReference type="PANTHER" id="PTHR11461">
    <property type="entry name" value="SERINE PROTEASE INHIBITOR, SERPIN"/>
    <property type="match status" value="1"/>
</dbReference>
<feature type="domain" description="Serpin" evidence="5">
    <location>
        <begin position="474"/>
        <end position="830"/>
    </location>
</feature>
<dbReference type="InterPro" id="IPR042178">
    <property type="entry name" value="Serpin_sf_1"/>
</dbReference>
<organism evidence="6 7">
    <name type="scientific">Nicrophorus vespilloides</name>
    <name type="common">Boreal carrion beetle</name>
    <dbReference type="NCBI Taxonomy" id="110193"/>
    <lineage>
        <taxon>Eukaryota</taxon>
        <taxon>Metazoa</taxon>
        <taxon>Ecdysozoa</taxon>
        <taxon>Arthropoda</taxon>
        <taxon>Hexapoda</taxon>
        <taxon>Insecta</taxon>
        <taxon>Pterygota</taxon>
        <taxon>Neoptera</taxon>
        <taxon>Endopterygota</taxon>
        <taxon>Coleoptera</taxon>
        <taxon>Polyphaga</taxon>
        <taxon>Staphyliniformia</taxon>
        <taxon>Silphidae</taxon>
        <taxon>Nicrophorinae</taxon>
        <taxon>Nicrophorus</taxon>
    </lineage>
</organism>
<evidence type="ECO:0000256" key="2">
    <source>
        <dbReference type="ARBA" id="ARBA00022900"/>
    </source>
</evidence>
<keyword evidence="6" id="KW-1185">Reference proteome</keyword>
<protein>
    <submittedName>
        <fullName evidence="7">Uncharacterized protein LOC108559574</fullName>
    </submittedName>
</protein>
<dbReference type="SMART" id="SM00093">
    <property type="entry name" value="SERPIN"/>
    <property type="match status" value="2"/>
</dbReference>
<evidence type="ECO:0000259" key="5">
    <source>
        <dbReference type="SMART" id="SM00093"/>
    </source>
</evidence>
<dbReference type="GeneID" id="108559574"/>
<dbReference type="RefSeq" id="XP_017772391.1">
    <property type="nucleotide sequence ID" value="XM_017916902.1"/>
</dbReference>
<evidence type="ECO:0000256" key="4">
    <source>
        <dbReference type="SAM" id="SignalP"/>
    </source>
</evidence>
<reference evidence="7" key="1">
    <citation type="submission" date="2025-08" db="UniProtKB">
        <authorList>
            <consortium name="RefSeq"/>
        </authorList>
    </citation>
    <scope>IDENTIFICATION</scope>
    <source>
        <tissue evidence="7">Whole Larva</tissue>
    </source>
</reference>
<evidence type="ECO:0000313" key="6">
    <source>
        <dbReference type="Proteomes" id="UP000695000"/>
    </source>
</evidence>
<dbReference type="Gene3D" id="2.30.39.10">
    <property type="entry name" value="Alpha-1-antitrypsin, domain 1"/>
    <property type="match status" value="2"/>
</dbReference>
<dbReference type="Pfam" id="PF00079">
    <property type="entry name" value="Serpin"/>
    <property type="match status" value="2"/>
</dbReference>
<feature type="chain" id="PRO_5046725168" evidence="4">
    <location>
        <begin position="22"/>
        <end position="854"/>
    </location>
</feature>
<keyword evidence="4" id="KW-0732">Signal</keyword>
<accession>A0ABM1MCU1</accession>
<feature type="domain" description="Serpin" evidence="5">
    <location>
        <begin position="44"/>
        <end position="416"/>
    </location>
</feature>
<dbReference type="SUPFAM" id="SSF56574">
    <property type="entry name" value="Serpins"/>
    <property type="match status" value="2"/>
</dbReference>
<sequence>MSTFLLLGVLLCSPLISLANAAQSIEHDDYMPLYENGLMDEFDWTLLKAVVKENRGNIIISPISLKIVLALVYEAAAGTTETELREVLKFHQNKTFVRQEYSNIIDSLQNYKKYGCDDSQPIDSNELYTLKLGTRVFLDEKIQPQQLFQAKACEKYRTKIEPTNFADAQRASNTINAWVDKLTMGRINKLVTPDDVNNAVMFIANAIYFKGFWYHQFPKNETKTGGFYLTPKNTIQVEYMANTDVYFFTHSKELDAKLIRIPYKGLKFSMIIMLPNAKAGLEDLIKQLTITKLKNHIGLMDKTKVDLILPKFKFDFQTSMTDVLKSLGLVSLFQNTASLPGILRSGGAQLQVSNIMQKSGIEVNEEGSVAYASTTIQIANKFGDAQIDFNATHPFLFFIEDQTTHTILFVGKVENPLDSNPIPTPSRFGDNSLDQTNLNAPASGANNYPNLSPNLTPLNEPEQAISKRFNYFDLELLREVASDENVFISPASIKATLGMVLEGAKGNCAEEIVKTLRLPLNQNDVRKQLEPLLYDLSDRGAHSLLESVNGIFASNKLTVSDSYRKTIEKYYRGFVKTLDFTNSEAAAHLINSLVSNITRGSINEIVNSDYVRPDAGMVVMNALYFKGLWKKSFDHKQTVVKCFQMPNRQCVNAYMMQNTDNLNYKLIEDIDAHALEIPYSDDKYAMLILLPRVKNNIHALIKDLQHASFRNIVDKLEMAEVQFEIPRFEIEFSTELSRPLQTLGIRDIFGDKANLSGIVTNKPIFIDNIVHKTKITVDERGTIAAAATGAVVIPLMGASNPNVIADHPFAFFIYRRDNKNVLFEGIVNKPLEYNRGRSTNFYNPRGFTNQPISG</sequence>
<evidence type="ECO:0000256" key="3">
    <source>
        <dbReference type="RuleBase" id="RU000411"/>
    </source>
</evidence>
<comment type="similarity">
    <text evidence="3">Belongs to the serpin family.</text>
</comment>
<dbReference type="CDD" id="cd19578">
    <property type="entry name" value="serpinK_insect_SRPN2-like"/>
    <property type="match status" value="1"/>
</dbReference>
<evidence type="ECO:0000256" key="1">
    <source>
        <dbReference type="ARBA" id="ARBA00022690"/>
    </source>
</evidence>